<dbReference type="OrthoDB" id="1699318at2759"/>
<reference evidence="2 3" key="1">
    <citation type="submission" date="2019-05" db="EMBL/GenBank/DDBJ databases">
        <title>Mikania micrantha, genome provides insights into the molecular mechanism of rapid growth.</title>
        <authorList>
            <person name="Liu B."/>
        </authorList>
    </citation>
    <scope>NUCLEOTIDE SEQUENCE [LARGE SCALE GENOMIC DNA]</scope>
    <source>
        <strain evidence="2">NLD-2019</strain>
        <tissue evidence="2">Leaf</tissue>
    </source>
</reference>
<keyword evidence="3" id="KW-1185">Reference proteome</keyword>
<organism evidence="2 3">
    <name type="scientific">Mikania micrantha</name>
    <name type="common">bitter vine</name>
    <dbReference type="NCBI Taxonomy" id="192012"/>
    <lineage>
        <taxon>Eukaryota</taxon>
        <taxon>Viridiplantae</taxon>
        <taxon>Streptophyta</taxon>
        <taxon>Embryophyta</taxon>
        <taxon>Tracheophyta</taxon>
        <taxon>Spermatophyta</taxon>
        <taxon>Magnoliopsida</taxon>
        <taxon>eudicotyledons</taxon>
        <taxon>Gunneridae</taxon>
        <taxon>Pentapetalae</taxon>
        <taxon>asterids</taxon>
        <taxon>campanulids</taxon>
        <taxon>Asterales</taxon>
        <taxon>Asteraceae</taxon>
        <taxon>Asteroideae</taxon>
        <taxon>Heliantheae alliance</taxon>
        <taxon>Eupatorieae</taxon>
        <taxon>Mikania</taxon>
    </lineage>
</organism>
<proteinExistence type="predicted"/>
<evidence type="ECO:0000313" key="2">
    <source>
        <dbReference type="EMBL" id="KAD6453471.1"/>
    </source>
</evidence>
<evidence type="ECO:0000313" key="3">
    <source>
        <dbReference type="Proteomes" id="UP000326396"/>
    </source>
</evidence>
<name>A0A5N6PHF3_9ASTR</name>
<dbReference type="AlphaFoldDB" id="A0A5N6PHF3"/>
<dbReference type="Proteomes" id="UP000326396">
    <property type="component" value="Linkage Group LG12"/>
</dbReference>
<dbReference type="PANTHER" id="PTHR47481:SF10">
    <property type="entry name" value="COPIA-LIKE POLYPROTEIN_RETROTRANSPOSON"/>
    <property type="match status" value="1"/>
</dbReference>
<dbReference type="PANTHER" id="PTHR47481">
    <property type="match status" value="1"/>
</dbReference>
<accession>A0A5N6PHF3</accession>
<dbReference type="EMBL" id="SZYD01000004">
    <property type="protein sequence ID" value="KAD6453471.1"/>
    <property type="molecule type" value="Genomic_DNA"/>
</dbReference>
<evidence type="ECO:0000256" key="1">
    <source>
        <dbReference type="SAM" id="MobiDB-lite"/>
    </source>
</evidence>
<gene>
    <name evidence="2" type="ORF">E3N88_08176</name>
</gene>
<sequence>MDKIHHAITVTNIHNFIPVKLEMEQSQYTSWSELFIIHCHAFDVIDHIFPPPTPPSPPTTDKDTTAAKPKRPPDLWKRIDSIFLQWIYGTISNDLLHTILTPDTNAAVAWKSLANIFQDNSNTRAGCFPAGECLTAA</sequence>
<feature type="region of interest" description="Disordered" evidence="1">
    <location>
        <begin position="49"/>
        <end position="72"/>
    </location>
</feature>
<comment type="caution">
    <text evidence="2">The sequence shown here is derived from an EMBL/GenBank/DDBJ whole genome shotgun (WGS) entry which is preliminary data.</text>
</comment>
<evidence type="ECO:0008006" key="4">
    <source>
        <dbReference type="Google" id="ProtNLM"/>
    </source>
</evidence>
<protein>
    <recommendedName>
        <fullName evidence="4">Retrotransposon Copia-like N-terminal domain-containing protein</fullName>
    </recommendedName>
</protein>
<feature type="compositionally biased region" description="Basic and acidic residues" evidence="1">
    <location>
        <begin position="60"/>
        <end position="72"/>
    </location>
</feature>
<feature type="compositionally biased region" description="Pro residues" evidence="1">
    <location>
        <begin position="49"/>
        <end position="58"/>
    </location>
</feature>